<dbReference type="AlphaFoldDB" id="A0A9D4MA63"/>
<proteinExistence type="predicted"/>
<protein>
    <submittedName>
        <fullName evidence="1">Uncharacterized protein</fullName>
    </submittedName>
</protein>
<gene>
    <name evidence="1" type="ORF">DPMN_035712</name>
</gene>
<accession>A0A9D4MA63</accession>
<keyword evidence="2" id="KW-1185">Reference proteome</keyword>
<evidence type="ECO:0000313" key="2">
    <source>
        <dbReference type="Proteomes" id="UP000828390"/>
    </source>
</evidence>
<comment type="caution">
    <text evidence="1">The sequence shown here is derived from an EMBL/GenBank/DDBJ whole genome shotgun (WGS) entry which is preliminary data.</text>
</comment>
<reference evidence="1" key="1">
    <citation type="journal article" date="2019" name="bioRxiv">
        <title>The Genome of the Zebra Mussel, Dreissena polymorpha: A Resource for Invasive Species Research.</title>
        <authorList>
            <person name="McCartney M.A."/>
            <person name="Auch B."/>
            <person name="Kono T."/>
            <person name="Mallez S."/>
            <person name="Zhang Y."/>
            <person name="Obille A."/>
            <person name="Becker A."/>
            <person name="Abrahante J.E."/>
            <person name="Garbe J."/>
            <person name="Badalamenti J.P."/>
            <person name="Herman A."/>
            <person name="Mangelson H."/>
            <person name="Liachko I."/>
            <person name="Sullivan S."/>
            <person name="Sone E.D."/>
            <person name="Koren S."/>
            <person name="Silverstein K.A.T."/>
            <person name="Beckman K.B."/>
            <person name="Gohl D.M."/>
        </authorList>
    </citation>
    <scope>NUCLEOTIDE SEQUENCE</scope>
    <source>
        <strain evidence="1">Duluth1</strain>
        <tissue evidence="1">Whole animal</tissue>
    </source>
</reference>
<reference evidence="1" key="2">
    <citation type="submission" date="2020-11" db="EMBL/GenBank/DDBJ databases">
        <authorList>
            <person name="McCartney M.A."/>
            <person name="Auch B."/>
            <person name="Kono T."/>
            <person name="Mallez S."/>
            <person name="Becker A."/>
            <person name="Gohl D.M."/>
            <person name="Silverstein K.A.T."/>
            <person name="Koren S."/>
            <person name="Bechman K.B."/>
            <person name="Herman A."/>
            <person name="Abrahante J.E."/>
            <person name="Garbe J."/>
        </authorList>
    </citation>
    <scope>NUCLEOTIDE SEQUENCE</scope>
    <source>
        <strain evidence="1">Duluth1</strain>
        <tissue evidence="1">Whole animal</tissue>
    </source>
</reference>
<dbReference type="EMBL" id="JAIWYP010000002">
    <property type="protein sequence ID" value="KAH3872496.1"/>
    <property type="molecule type" value="Genomic_DNA"/>
</dbReference>
<sequence length="164" mass="18301">MQSCFDDRICSPGYVCVKGMKTLCDPPDMHPKCHCERDKDDQKCLDAKLKECFRTRSTSCGCRAPPLAITDDYDNDNDFGDSQGCKVYIDDKPVFVPYDARNWKVPKSCYMCSCLNKVGLGYESDCKKVDDCVDFLHGGYQGRTQEFLTGGRTEESAGGVSPPD</sequence>
<evidence type="ECO:0000313" key="1">
    <source>
        <dbReference type="EMBL" id="KAH3872496.1"/>
    </source>
</evidence>
<organism evidence="1 2">
    <name type="scientific">Dreissena polymorpha</name>
    <name type="common">Zebra mussel</name>
    <name type="synonym">Mytilus polymorpha</name>
    <dbReference type="NCBI Taxonomy" id="45954"/>
    <lineage>
        <taxon>Eukaryota</taxon>
        <taxon>Metazoa</taxon>
        <taxon>Spiralia</taxon>
        <taxon>Lophotrochozoa</taxon>
        <taxon>Mollusca</taxon>
        <taxon>Bivalvia</taxon>
        <taxon>Autobranchia</taxon>
        <taxon>Heteroconchia</taxon>
        <taxon>Euheterodonta</taxon>
        <taxon>Imparidentia</taxon>
        <taxon>Neoheterodontei</taxon>
        <taxon>Myida</taxon>
        <taxon>Dreissenoidea</taxon>
        <taxon>Dreissenidae</taxon>
        <taxon>Dreissena</taxon>
    </lineage>
</organism>
<dbReference type="Proteomes" id="UP000828390">
    <property type="component" value="Unassembled WGS sequence"/>
</dbReference>
<name>A0A9D4MA63_DREPO</name>